<dbReference type="RefSeq" id="WP_007579584.1">
    <property type="nucleotide sequence ID" value="NZ_AKAU01000056.1"/>
</dbReference>
<comment type="caution">
    <text evidence="1">The sequence shown here is derived from an EMBL/GenBank/DDBJ whole genome shotgun (WGS) entry which is preliminary data.</text>
</comment>
<organism evidence="1 2">
    <name type="scientific">Paraburkholderia hospita</name>
    <dbReference type="NCBI Taxonomy" id="169430"/>
    <lineage>
        <taxon>Bacteria</taxon>
        <taxon>Pseudomonadati</taxon>
        <taxon>Pseudomonadota</taxon>
        <taxon>Betaproteobacteria</taxon>
        <taxon>Burkholderiales</taxon>
        <taxon>Burkholderiaceae</taxon>
        <taxon>Paraburkholderia</taxon>
    </lineage>
</organism>
<gene>
    <name evidence="1" type="ORF">WQE_08522</name>
</gene>
<dbReference type="Pfam" id="PF18143">
    <property type="entry name" value="HAD_SAK_2"/>
    <property type="match status" value="1"/>
</dbReference>
<evidence type="ECO:0008006" key="3">
    <source>
        <dbReference type="Google" id="ProtNLM"/>
    </source>
</evidence>
<evidence type="ECO:0000313" key="1">
    <source>
        <dbReference type="EMBL" id="EIN01536.1"/>
    </source>
</evidence>
<keyword evidence="2" id="KW-1185">Reference proteome</keyword>
<dbReference type="Proteomes" id="UP000004980">
    <property type="component" value="Unassembled WGS sequence"/>
</dbReference>
<evidence type="ECO:0000313" key="2">
    <source>
        <dbReference type="Proteomes" id="UP000004980"/>
    </source>
</evidence>
<protein>
    <recommendedName>
        <fullName evidence="3">Hydrolase</fullName>
    </recommendedName>
</protein>
<proteinExistence type="predicted"/>
<sequence length="190" mass="21157">MGGSVSSVADQSESPRHVLFVDYDGVLHRFGAFVTREGLRSSVPSIPLFEYAAVLDELIRPYPHVELVLSTSWVREFGFSMAKGFLSIESLRERVVDATYDSAAADAWSWPILARGVQVLRYVRAHHLAHWVAIDDEDDGFDEYPTHFVKCDEASGLGGTTVQAMFRKRLNEQFGPGDATTPSERCCVTK</sequence>
<dbReference type="EMBL" id="AKAU01000056">
    <property type="protein sequence ID" value="EIN01536.1"/>
    <property type="molecule type" value="Genomic_DNA"/>
</dbReference>
<name>A0ABP2PW70_9BURK</name>
<accession>A0ABP2PW70</accession>
<reference evidence="1 2" key="1">
    <citation type="journal article" date="2012" name="J. Bacteriol.">
        <title>Draft Genome Sequence of the Soil Bacterium Burkholderia terrae Strain BS001, Which Interacts with Fungal Surface Structures.</title>
        <authorList>
            <person name="Nazir R."/>
            <person name="Hansen M.A."/>
            <person name="Sorensen S."/>
            <person name="van Elsas J.D."/>
        </authorList>
    </citation>
    <scope>NUCLEOTIDE SEQUENCE [LARGE SCALE GENOMIC DNA]</scope>
    <source>
        <strain evidence="1 2">BS001</strain>
    </source>
</reference>